<name>A0A1L5FDT0_CLOKL</name>
<evidence type="ECO:0000256" key="5">
    <source>
        <dbReference type="SAM" id="MobiDB-lite"/>
    </source>
</evidence>
<feature type="coiled-coil region" evidence="4">
    <location>
        <begin position="841"/>
        <end position="868"/>
    </location>
</feature>
<evidence type="ECO:0000256" key="3">
    <source>
        <dbReference type="ARBA" id="ARBA00013368"/>
    </source>
</evidence>
<feature type="coiled-coil region" evidence="4">
    <location>
        <begin position="196"/>
        <end position="233"/>
    </location>
</feature>
<feature type="compositionally biased region" description="Basic and acidic residues" evidence="5">
    <location>
        <begin position="716"/>
        <end position="741"/>
    </location>
</feature>
<dbReference type="Gene3D" id="3.40.50.300">
    <property type="entry name" value="P-loop containing nucleotide triphosphate hydrolases"/>
    <property type="match status" value="2"/>
</dbReference>
<protein>
    <recommendedName>
        <fullName evidence="3">Nuclease SbcCD subunit C</fullName>
    </recommendedName>
</protein>
<comment type="subunit">
    <text evidence="2">Heterodimer of SbcC and SbcD.</text>
</comment>
<evidence type="ECO:0000313" key="7">
    <source>
        <dbReference type="Proteomes" id="UP000184604"/>
    </source>
</evidence>
<evidence type="ECO:0000256" key="1">
    <source>
        <dbReference type="ARBA" id="ARBA00006930"/>
    </source>
</evidence>
<proteinExistence type="inferred from homology"/>
<feature type="coiled-coil region" evidence="4">
    <location>
        <begin position="392"/>
        <end position="447"/>
    </location>
</feature>
<evidence type="ECO:0000313" key="6">
    <source>
        <dbReference type="EMBL" id="APM41169.1"/>
    </source>
</evidence>
<reference evidence="6 7" key="1">
    <citation type="submission" date="2016-12" db="EMBL/GenBank/DDBJ databases">
        <title>Complete genome sequence of Clostridium kluyveri JZZ isolated from the pit mud of a Chinese flavor liquor-making factory.</title>
        <authorList>
            <person name="Wang Y."/>
        </authorList>
    </citation>
    <scope>NUCLEOTIDE SEQUENCE [LARGE SCALE GENOMIC DNA]</scope>
    <source>
        <strain evidence="6 7">JZZ</strain>
    </source>
</reference>
<dbReference type="AlphaFoldDB" id="A0A1L5FDT0"/>
<evidence type="ECO:0000256" key="2">
    <source>
        <dbReference type="ARBA" id="ARBA00011322"/>
    </source>
</evidence>
<dbReference type="Pfam" id="PF13558">
    <property type="entry name" value="SbcC_Walker_B"/>
    <property type="match status" value="1"/>
</dbReference>
<dbReference type="Proteomes" id="UP000184604">
    <property type="component" value="Chromosome"/>
</dbReference>
<comment type="similarity">
    <text evidence="1">Belongs to the SMC family. SbcC subfamily.</text>
</comment>
<gene>
    <name evidence="6" type="ORF">BS101_02735</name>
</gene>
<dbReference type="InterPro" id="IPR027417">
    <property type="entry name" value="P-loop_NTPase"/>
</dbReference>
<organism evidence="6 7">
    <name type="scientific">Clostridium kluyveri</name>
    <dbReference type="NCBI Taxonomy" id="1534"/>
    <lineage>
        <taxon>Bacteria</taxon>
        <taxon>Bacillati</taxon>
        <taxon>Bacillota</taxon>
        <taxon>Clostridia</taxon>
        <taxon>Eubacteriales</taxon>
        <taxon>Clostridiaceae</taxon>
        <taxon>Clostridium</taxon>
    </lineage>
</organism>
<keyword evidence="4" id="KW-0175">Coiled coil</keyword>
<dbReference type="EMBL" id="CP018335">
    <property type="protein sequence ID" value="APM41169.1"/>
    <property type="molecule type" value="Genomic_DNA"/>
</dbReference>
<accession>A0A1L5FDT0</accession>
<feature type="region of interest" description="Disordered" evidence="5">
    <location>
        <begin position="714"/>
        <end position="741"/>
    </location>
</feature>
<feature type="coiled-coil region" evidence="4">
    <location>
        <begin position="266"/>
        <end position="293"/>
    </location>
</feature>
<dbReference type="PANTHER" id="PTHR32114:SF2">
    <property type="entry name" value="ABC TRANSPORTER ABCH.3"/>
    <property type="match status" value="1"/>
</dbReference>
<dbReference type="PANTHER" id="PTHR32114">
    <property type="entry name" value="ABC TRANSPORTER ABCH.3"/>
    <property type="match status" value="1"/>
</dbReference>
<dbReference type="SUPFAM" id="SSF52540">
    <property type="entry name" value="P-loop containing nucleoside triphosphate hydrolases"/>
    <property type="match status" value="1"/>
</dbReference>
<evidence type="ECO:0000256" key="4">
    <source>
        <dbReference type="SAM" id="Coils"/>
    </source>
</evidence>
<sequence>MRLINWHRFLNETIEINNSVLLSGENGAGKSTILDAIQLVLTCSKNNFNKAANENGKRTLAGYVRCKTGKERKPYEREGQITAHIALEFYEEEKNKTFLVGAVIDSASETKEKTVWYRIENQGIEDDLFLQGNKPKNIDIFRNTNKKAQIFNQTDAKKDFKNRLGRLEDKFFELVPKALAFKPIDDIKDFVYSYVLDKKEVNIEVLKENVRSYQELEKMLSIIKVKIQKLEAISESYDKIVNFKEREKVYDYIIKRADAEISKENISRFEFNIKKLSDEIDALETKRNHIQNEIYDKNDTRDKLEYELLHNEEYLAIKDLNSKINALEPQIKELEWKKNSLLLAVKESIKNTEALMAKEEEFPSATSYLQVARQLVQNFEISSLSGIIDKFVKDKRERAEEVSKKIYKLEAEKDNFETRLSQVNKKMAELKKKKLQYKSEITMLLEEIKKVFKKAGKGSEPRILCELLRITDERWKNAIEGYLNTQRFYIIVEPEDFDLALNVYENLRKNRGLHSVGLINTSKLDGYNNCGNNTLAAVVTSQSMWAKRFANMILGKVILCEKVEKLKFYQCSITPGCMLYQNHVARAIDPKVYNTPYIGEDAYKIQLEQALEEKSVLEKQRRTIIDSLKEINKYKELLGRDKETGIKYNIEVLARLNANKEQLESLRGKKSELEKNNKFFQKHIVIEDLKREIEKLEKKKEDIISKKGSNNNQIKNEIKAKEQEEERLGKQAEELNNSKKALGEKLEKAQKDYEKILASKKPVRKMKEDYEGTKKRTETLRDAQKDFLREMQYKYKSEHDFGAEPTYEGTKLFIEELNKLKGSELLTYEEKVFEAKKGAELEFKEQFLSKLQENIKKAQGEFKQLNKALKDIKFGSESYEFKYSESKHFSKYYKMIMDDFNIVEGYSLLSGQFNNRHKEVIEELFEKLTLDEENSSKTLEEFTDYRTYMDYDIHISHGDGTESFYSKVAREKSGGETQTPFYVTIAASFVQLYSQGIGTESIGLILFDEAFDKMDDERTTGVLEFLNNLPLQMIIAAPPEKIQYIGPQVDSTLLALKEDNISYVEVYSYEKI</sequence>
<dbReference type="Pfam" id="PF13555">
    <property type="entry name" value="AAA_29"/>
    <property type="match status" value="1"/>
</dbReference>